<feature type="compositionally biased region" description="Pro residues" evidence="2">
    <location>
        <begin position="722"/>
        <end position="731"/>
    </location>
</feature>
<feature type="compositionally biased region" description="Basic and acidic residues" evidence="2">
    <location>
        <begin position="595"/>
        <end position="645"/>
    </location>
</feature>
<evidence type="ECO:0000313" key="4">
    <source>
        <dbReference type="EMBL" id="KAL0849441.1"/>
    </source>
</evidence>
<feature type="region of interest" description="Disordered" evidence="2">
    <location>
        <begin position="70"/>
        <end position="94"/>
    </location>
</feature>
<feature type="compositionally biased region" description="Basic and acidic residues" evidence="2">
    <location>
        <begin position="739"/>
        <end position="749"/>
    </location>
</feature>
<protein>
    <recommendedName>
        <fullName evidence="3">C3H1-type domain-containing protein</fullName>
    </recommendedName>
</protein>
<feature type="compositionally biased region" description="Basic and acidic residues" evidence="2">
    <location>
        <begin position="140"/>
        <end position="151"/>
    </location>
</feature>
<dbReference type="EMBL" id="JBEDNZ010000004">
    <property type="protein sequence ID" value="KAL0849441.1"/>
    <property type="molecule type" value="Genomic_DNA"/>
</dbReference>
<feature type="region of interest" description="Disordered" evidence="2">
    <location>
        <begin position="675"/>
        <end position="839"/>
    </location>
</feature>
<dbReference type="PANTHER" id="PTHR38563:SF1">
    <property type="entry name" value="FL(2)D-ASSOCIATED COMPLEX COMPONENT"/>
    <property type="match status" value="1"/>
</dbReference>
<evidence type="ECO:0000313" key="5">
    <source>
        <dbReference type="Proteomes" id="UP001549921"/>
    </source>
</evidence>
<dbReference type="Proteomes" id="UP001549921">
    <property type="component" value="Unassembled WGS sequence"/>
</dbReference>
<dbReference type="Pfam" id="PF00642">
    <property type="entry name" value="zf-CCCH"/>
    <property type="match status" value="1"/>
</dbReference>
<dbReference type="PROSITE" id="PS50103">
    <property type="entry name" value="ZF_C3H1"/>
    <property type="match status" value="1"/>
</dbReference>
<reference evidence="4 5" key="1">
    <citation type="submission" date="2024-06" db="EMBL/GenBank/DDBJ databases">
        <title>A chromosome-level genome assembly of beet webworm, Loxostege sticticalis.</title>
        <authorList>
            <person name="Zhang Y."/>
        </authorList>
    </citation>
    <scope>NUCLEOTIDE SEQUENCE [LARGE SCALE GENOMIC DNA]</scope>
    <source>
        <strain evidence="4">AQ028</strain>
        <tissue evidence="4">Male pupae</tissue>
    </source>
</reference>
<feature type="compositionally biased region" description="Low complexity" evidence="2">
    <location>
        <begin position="257"/>
        <end position="281"/>
    </location>
</feature>
<dbReference type="PANTHER" id="PTHR38563">
    <property type="entry name" value="FL(2)D-ASSOCIATED COMPLEX COMPONENT"/>
    <property type="match status" value="1"/>
</dbReference>
<dbReference type="InterPro" id="IPR040427">
    <property type="entry name" value="Flacc"/>
</dbReference>
<feature type="compositionally biased region" description="Acidic residues" evidence="2">
    <location>
        <begin position="814"/>
        <end position="834"/>
    </location>
</feature>
<feature type="compositionally biased region" description="Low complexity" evidence="2">
    <location>
        <begin position="158"/>
        <end position="186"/>
    </location>
</feature>
<feature type="compositionally biased region" description="Basic and acidic residues" evidence="2">
    <location>
        <begin position="388"/>
        <end position="471"/>
    </location>
</feature>
<feature type="compositionally biased region" description="Basic and acidic residues" evidence="2">
    <location>
        <begin position="217"/>
        <end position="243"/>
    </location>
</feature>
<feature type="compositionally biased region" description="Basic residues" evidence="2">
    <location>
        <begin position="189"/>
        <end position="200"/>
    </location>
</feature>
<accession>A0ABD0TJQ1</accession>
<sequence>MSKQGKRKITVELPKTKDLSNRPSVFERLGTKKTSSVKKTTEHCRQWAQNGNCAYGKSCKFAATHTLISPSKQRAANKDSEQKRLVKDDGKNRLHSTVVVRSGRSPDGEIDNWDQNDLEYADTDVLEKRRQQLQRELELQMKMDCGKDMRKDKKKAVSSTSSSRSSSSSSITSSSSDGSTSSSSSGREARRKGKKGKLKRNSSSSSEGEVPSKKKFVKNDSVKRDKSVTKKSTPKKDDRLKKHEVTKKKTATKPAIGKKSLSPGKKSGGTPPITSKSLSKTTTKHGKSPQRRDKNRSISPHSARDRDKERDRSTKDKDREKERDKEREKDRDRARGRSRSPRKGRSRSPRQHPKDPRKKESSERSRPVSPKKQVRRDGSSERHRKRSASRDRDRGRDHKDRSLERRKDKHDEKDRHDRKDRGRDRNKESKRDDNKRRGRDRGLGNRGGSDKGLEKPNKPMERLLPRPEERLAALAAISNRVLEPDKSSTNSKDRQDNHSERGGRKQDRMDRDRSSKRDRIGSVDREQGDYEIGIDRQYDDDRNLEHYDRVDDRYEGGPRDDDRSPGYGMQGRDRHYDAGYDLPGPARGYPEDDDRMYGDHIGDHRGVDIGYDDRRPHRDRSWEGRSGSIDRERGYMHPHKDWDNEDYRSAEWGRDRHWPLHEPQMNEWGDKDAEMEGWHHRGHPPGPHRNRMHEDYGRGMRMDLGRGDGNKRRIARNDPEPPSKNTPPPAQPATTTSRAEADVDDKPIPDDLSEISDDPDDILNREDMADQTMDDDSQNALPADESISKVEGSEKDSTQDTSGVGEEKESQEPKDEEDVTNLDFEEISDGELEEERTRAGLGDALGVDWASLVADVRRREQTAPTGGARDRWRPERVLTRLGLSLDMAGMETVQNILQKNAETSQSEKKPEAVPENAETSNTVEQNGKHNDEKEETEATFDINSLHPVAAIQVAMQKRKRQRAVLFGSGCEITRGLSARRDLALRRYLCHLPAAERTGQSRVAPQPSLFHAARALLMQAPVTG</sequence>
<feature type="compositionally biased region" description="Basic residues" evidence="2">
    <location>
        <begin position="336"/>
        <end position="351"/>
    </location>
</feature>
<feature type="compositionally biased region" description="Basic and acidic residues" evidence="2">
    <location>
        <begin position="482"/>
        <end position="564"/>
    </location>
</feature>
<feature type="compositionally biased region" description="Basic residues" evidence="2">
    <location>
        <begin position="680"/>
        <end position="691"/>
    </location>
</feature>
<keyword evidence="1" id="KW-0479">Metal-binding</keyword>
<feature type="region of interest" description="Disordered" evidence="2">
    <location>
        <begin position="140"/>
        <end position="645"/>
    </location>
</feature>
<feature type="compositionally biased region" description="Basic and acidic residues" evidence="2">
    <location>
        <begin position="290"/>
        <end position="335"/>
    </location>
</feature>
<name>A0ABD0TJQ1_LOXSC</name>
<proteinExistence type="predicted"/>
<gene>
    <name evidence="4" type="ORF">ABMA28_013726</name>
</gene>
<feature type="compositionally biased region" description="Basic and acidic residues" evidence="2">
    <location>
        <begin position="692"/>
        <end position="721"/>
    </location>
</feature>
<evidence type="ECO:0000256" key="1">
    <source>
        <dbReference type="PROSITE-ProRule" id="PRU00723"/>
    </source>
</evidence>
<keyword evidence="1" id="KW-0863">Zinc-finger</keyword>
<evidence type="ECO:0000256" key="2">
    <source>
        <dbReference type="SAM" id="MobiDB-lite"/>
    </source>
</evidence>
<feature type="compositionally biased region" description="Acidic residues" evidence="2">
    <location>
        <begin position="751"/>
        <end position="761"/>
    </location>
</feature>
<feature type="compositionally biased region" description="Basic and acidic residues" evidence="2">
    <location>
        <begin position="76"/>
        <end position="92"/>
    </location>
</feature>
<dbReference type="AlphaFoldDB" id="A0ABD0TJQ1"/>
<dbReference type="InterPro" id="IPR000571">
    <property type="entry name" value="Znf_CCCH"/>
</dbReference>
<feature type="compositionally biased region" description="Basic and acidic residues" evidence="2">
    <location>
        <begin position="786"/>
        <end position="798"/>
    </location>
</feature>
<evidence type="ECO:0000259" key="3">
    <source>
        <dbReference type="PROSITE" id="PS50103"/>
    </source>
</evidence>
<comment type="caution">
    <text evidence="4">The sequence shown here is derived from an EMBL/GenBank/DDBJ whole genome shotgun (WGS) entry which is preliminary data.</text>
</comment>
<feature type="zinc finger region" description="C3H1-type" evidence="1">
    <location>
        <begin position="38"/>
        <end position="68"/>
    </location>
</feature>
<feature type="compositionally biased region" description="Basic and acidic residues" evidence="2">
    <location>
        <begin position="352"/>
        <end position="366"/>
    </location>
</feature>
<dbReference type="GO" id="GO:0008270">
    <property type="term" value="F:zinc ion binding"/>
    <property type="evidence" value="ECO:0007669"/>
    <property type="project" value="UniProtKB-KW"/>
</dbReference>
<feature type="domain" description="C3H1-type" evidence="3">
    <location>
        <begin position="38"/>
        <end position="68"/>
    </location>
</feature>
<keyword evidence="1" id="KW-0862">Zinc</keyword>
<dbReference type="Gene3D" id="4.10.1000.10">
    <property type="entry name" value="Zinc finger, CCCH-type"/>
    <property type="match status" value="1"/>
</dbReference>
<organism evidence="4 5">
    <name type="scientific">Loxostege sticticalis</name>
    <name type="common">Beet webworm moth</name>
    <dbReference type="NCBI Taxonomy" id="481309"/>
    <lineage>
        <taxon>Eukaryota</taxon>
        <taxon>Metazoa</taxon>
        <taxon>Ecdysozoa</taxon>
        <taxon>Arthropoda</taxon>
        <taxon>Hexapoda</taxon>
        <taxon>Insecta</taxon>
        <taxon>Pterygota</taxon>
        <taxon>Neoptera</taxon>
        <taxon>Endopterygota</taxon>
        <taxon>Lepidoptera</taxon>
        <taxon>Glossata</taxon>
        <taxon>Ditrysia</taxon>
        <taxon>Pyraloidea</taxon>
        <taxon>Crambidae</taxon>
        <taxon>Pyraustinae</taxon>
        <taxon>Loxostege</taxon>
    </lineage>
</organism>
<feature type="region of interest" description="Disordered" evidence="2">
    <location>
        <begin position="900"/>
        <end position="936"/>
    </location>
</feature>